<feature type="domain" description="MoaB/Mog" evidence="1">
    <location>
        <begin position="18"/>
        <end position="198"/>
    </location>
</feature>
<dbReference type="OrthoDB" id="448496at2759"/>
<dbReference type="GO" id="GO:0042726">
    <property type="term" value="P:flavin-containing compound metabolic process"/>
    <property type="evidence" value="ECO:0007669"/>
    <property type="project" value="TreeGrafter"/>
</dbReference>
<dbReference type="PANTHER" id="PTHR47675:SF1">
    <property type="entry name" value="MOLYBDOPTERIN BINDING DOMAIN PROTEIN (AFU_ORTHOLOGUE AFUA_5G11210)"/>
    <property type="match status" value="1"/>
</dbReference>
<keyword evidence="3" id="KW-1185">Reference proteome</keyword>
<dbReference type="SUPFAM" id="SSF53218">
    <property type="entry name" value="Molybdenum cofactor biosynthesis proteins"/>
    <property type="match status" value="1"/>
</dbReference>
<dbReference type="Proteomes" id="UP000078559">
    <property type="component" value="Chromosome 4"/>
</dbReference>
<dbReference type="EMBL" id="CM003101">
    <property type="protein sequence ID" value="KUI68271.1"/>
    <property type="molecule type" value="Genomic_DNA"/>
</dbReference>
<organism evidence="2 3">
    <name type="scientific">Cytospora mali</name>
    <name type="common">Apple Valsa canker fungus</name>
    <name type="synonym">Valsa mali</name>
    <dbReference type="NCBI Taxonomy" id="578113"/>
    <lineage>
        <taxon>Eukaryota</taxon>
        <taxon>Fungi</taxon>
        <taxon>Dikarya</taxon>
        <taxon>Ascomycota</taxon>
        <taxon>Pezizomycotina</taxon>
        <taxon>Sordariomycetes</taxon>
        <taxon>Sordariomycetidae</taxon>
        <taxon>Diaporthales</taxon>
        <taxon>Cytosporaceae</taxon>
        <taxon>Cytospora</taxon>
    </lineage>
</organism>
<dbReference type="SMR" id="A0A194VVL5"/>
<proteinExistence type="predicted"/>
<dbReference type="AlphaFoldDB" id="A0A194VVL5"/>
<accession>A0A194VVL5</accession>
<dbReference type="PANTHER" id="PTHR47675">
    <property type="entry name" value="MOLYBDOPTERIN BINDING DOMAIN PROTEIN (AFU_ORTHOLOGUE AFUA_5G11210)"/>
    <property type="match status" value="1"/>
</dbReference>
<gene>
    <name evidence="2" type="ORF">VM1G_04228</name>
</gene>
<reference evidence="2" key="1">
    <citation type="submission" date="2014-12" db="EMBL/GenBank/DDBJ databases">
        <title>Genome Sequence of Valsa Canker Pathogens Uncovers a Specific Adaption of Colonization on Woody Bark.</title>
        <authorList>
            <person name="Yin Z."/>
            <person name="Liu H."/>
            <person name="Gao X."/>
            <person name="Li Z."/>
            <person name="Song N."/>
            <person name="Ke X."/>
            <person name="Dai Q."/>
            <person name="Wu Y."/>
            <person name="Sun Y."/>
            <person name="Xu J.-R."/>
            <person name="Kang Z.K."/>
            <person name="Wang L."/>
            <person name="Huang L."/>
        </authorList>
    </citation>
    <scope>NUCLEOTIDE SEQUENCE [LARGE SCALE GENOMIC DNA]</scope>
    <source>
        <strain evidence="2">03-8</strain>
    </source>
</reference>
<dbReference type="Pfam" id="PF00994">
    <property type="entry name" value="MoCF_biosynth"/>
    <property type="match status" value="1"/>
</dbReference>
<protein>
    <recommendedName>
        <fullName evidence="1">MoaB/Mog domain-containing protein</fullName>
    </recommendedName>
</protein>
<sequence length="291" mass="32495">MATSTAEQHFASTIHTAACLIIGDEVLGGKTKDTNSNYMAQFCFSLGIQLKRIEVIEDDESEIVEAVRRISDRYDFVVTSGGIGPTHDDITYQSIAKAFGLKIKLYEEAYERMKKLSKPHPSQPAFNWDEDSPAKTAKLRMVELPTDESISLEKQFIFPREDMWVPVAVVNGNVHILPGVPRLFEGLLDSLKPYILPRLVDPEGKGIYRVLISTPMSESAVATYLTELAKKVEPQGVKVGSYPRWEKKRNTVTLVGRNRELLDGIKEEVAQNVQGRVVLAEDEDDDLPSDG</sequence>
<dbReference type="Pfam" id="PF24102">
    <property type="entry name" value="FLAD1_M"/>
    <property type="match status" value="1"/>
</dbReference>
<evidence type="ECO:0000259" key="1">
    <source>
        <dbReference type="SMART" id="SM00852"/>
    </source>
</evidence>
<evidence type="ECO:0000313" key="2">
    <source>
        <dbReference type="EMBL" id="KUI68271.1"/>
    </source>
</evidence>
<dbReference type="SMART" id="SM00852">
    <property type="entry name" value="MoCF_biosynth"/>
    <property type="match status" value="1"/>
</dbReference>
<dbReference type="InterPro" id="IPR001453">
    <property type="entry name" value="MoaB/Mog_dom"/>
</dbReference>
<name>A0A194VVL5_CYTMA</name>
<dbReference type="InterPro" id="IPR056596">
    <property type="entry name" value="FLAD1_M"/>
</dbReference>
<dbReference type="Gene3D" id="3.40.980.10">
    <property type="entry name" value="MoaB/Mog-like domain"/>
    <property type="match status" value="1"/>
</dbReference>
<dbReference type="CDD" id="cd00885">
    <property type="entry name" value="cinA"/>
    <property type="match status" value="1"/>
</dbReference>
<dbReference type="InterPro" id="IPR036425">
    <property type="entry name" value="MoaB/Mog-like_dom_sf"/>
</dbReference>
<dbReference type="GO" id="GO:0047884">
    <property type="term" value="F:FAD diphosphatase activity"/>
    <property type="evidence" value="ECO:0007669"/>
    <property type="project" value="TreeGrafter"/>
</dbReference>
<evidence type="ECO:0000313" key="3">
    <source>
        <dbReference type="Proteomes" id="UP000078559"/>
    </source>
</evidence>